<dbReference type="EMBL" id="JAVRRG010000396">
    <property type="protein sequence ID" value="KAK5070664.1"/>
    <property type="molecule type" value="Genomic_DNA"/>
</dbReference>
<proteinExistence type="predicted"/>
<comment type="caution">
    <text evidence="3">The sequence shown here is derived from an EMBL/GenBank/DDBJ whole genome shotgun (WGS) entry which is preliminary data.</text>
</comment>
<feature type="region of interest" description="Disordered" evidence="1">
    <location>
        <begin position="844"/>
        <end position="865"/>
    </location>
</feature>
<keyword evidence="4" id="KW-1185">Reference proteome</keyword>
<evidence type="ECO:0000313" key="3">
    <source>
        <dbReference type="EMBL" id="KAK5070664.1"/>
    </source>
</evidence>
<feature type="domain" description="Heterokaryon incompatibility" evidence="2">
    <location>
        <begin position="44"/>
        <end position="251"/>
    </location>
</feature>
<feature type="compositionally biased region" description="Polar residues" evidence="1">
    <location>
        <begin position="854"/>
        <end position="865"/>
    </location>
</feature>
<name>A0ABR0JTA0_9EURO</name>
<dbReference type="PANTHER" id="PTHR24148:SF64">
    <property type="entry name" value="HETEROKARYON INCOMPATIBILITY DOMAIN-CONTAINING PROTEIN"/>
    <property type="match status" value="1"/>
</dbReference>
<evidence type="ECO:0000259" key="2">
    <source>
        <dbReference type="Pfam" id="PF06985"/>
    </source>
</evidence>
<sequence>MEQEQGVHTSALIATCVLCSCPSITEPHLAISLSYSELRSENAVAISYTWGAFDRRDVCIGHCLRQPTVRLFLNLGQEWDVPELLQRLSELSRDYKAIWIDQLCMSQNTADIQLNLARVPAIYSTLNVIAILPGSPPCCCFREHVQERRANVYRSSYSWSPDLDEASKRIMNGVADHETEQERQMDSVRHQVDSVRDNFSWQLGVDEVSDEITDEDDIRAAHDRNELTCLTDCQNAISICSWLDRIWTRQEFAYSNHISIVWNSKAELPCTNVGFRESRNLAINPFYQLTTFNLRRQLSEYPWLNSDEDLDIAVSSRLDDTNRDFFTTGRAAVDRYTQTDDPGLLFAEFLLGKSLESKHTSKVPLEKFLLDLCNLSISTRTATKPCDFVLAVWCDCPGYIIPMDYREAKPFDLLDDAIKQLEQNYSLTLLTTCPSGLFDDSGPSVPWRSLAVPQSSVLASAKDMYAVFMVRPDYGILPLVEGAVPLRMIEESPGSIGRRAGDYELLCGDMTTAQALCIMGRAVVNFDQHARSLVSSEGLMVSEVNMKEIELSLSLNADYQKSATPRVFDQSFLEENADALAFHFEEVLSWEAGKTEQDARIAEDWRAYPELDHGTLIYKIVARVLQLDYDMCRSHGLRLMIAIDDPVRIGLFRDQHNTHSPNSGDTELDQGISDDTIYAARFELTNTITVWNFEAQRIFNDEADQSTKYRVIGVWVPCHEEVWEEVGAEPVTDEGEIDAWLLQLRQIPVPDHVRIGAIDGEGPAADSRGSSTELGGPFDSEVEFNEWLVSLIHEDSLKLYASFWPTALRTSLKVQRRHKIVFTHEDIGPHNILVQGARITAVSTASPPYEESNRTTMPWPTDMSA</sequence>
<dbReference type="InterPro" id="IPR010730">
    <property type="entry name" value="HET"/>
</dbReference>
<dbReference type="PANTHER" id="PTHR24148">
    <property type="entry name" value="ANKYRIN REPEAT DOMAIN-CONTAINING PROTEIN 39 HOMOLOG-RELATED"/>
    <property type="match status" value="1"/>
</dbReference>
<accession>A0ABR0JTA0</accession>
<gene>
    <name evidence="3" type="ORF">LTR24_010637</name>
</gene>
<dbReference type="Pfam" id="PF06985">
    <property type="entry name" value="HET"/>
    <property type="match status" value="1"/>
</dbReference>
<dbReference type="Proteomes" id="UP001345013">
    <property type="component" value="Unassembled WGS sequence"/>
</dbReference>
<evidence type="ECO:0000313" key="4">
    <source>
        <dbReference type="Proteomes" id="UP001345013"/>
    </source>
</evidence>
<protein>
    <recommendedName>
        <fullName evidence="2">Heterokaryon incompatibility domain-containing protein</fullName>
    </recommendedName>
</protein>
<reference evidence="3 4" key="1">
    <citation type="submission" date="2023-08" db="EMBL/GenBank/DDBJ databases">
        <title>Black Yeasts Isolated from many extreme environments.</title>
        <authorList>
            <person name="Coleine C."/>
            <person name="Stajich J.E."/>
            <person name="Selbmann L."/>
        </authorList>
    </citation>
    <scope>NUCLEOTIDE SEQUENCE [LARGE SCALE GENOMIC DNA]</scope>
    <source>
        <strain evidence="3 4">CCFEE 5885</strain>
    </source>
</reference>
<dbReference type="InterPro" id="IPR052895">
    <property type="entry name" value="HetReg/Transcr_Mod"/>
</dbReference>
<organism evidence="3 4">
    <name type="scientific">Lithohypha guttulata</name>
    <dbReference type="NCBI Taxonomy" id="1690604"/>
    <lineage>
        <taxon>Eukaryota</taxon>
        <taxon>Fungi</taxon>
        <taxon>Dikarya</taxon>
        <taxon>Ascomycota</taxon>
        <taxon>Pezizomycotina</taxon>
        <taxon>Eurotiomycetes</taxon>
        <taxon>Chaetothyriomycetidae</taxon>
        <taxon>Chaetothyriales</taxon>
        <taxon>Trichomeriaceae</taxon>
        <taxon>Lithohypha</taxon>
    </lineage>
</organism>
<evidence type="ECO:0000256" key="1">
    <source>
        <dbReference type="SAM" id="MobiDB-lite"/>
    </source>
</evidence>